<evidence type="ECO:0000256" key="8">
    <source>
        <dbReference type="SAM" id="Phobius"/>
    </source>
</evidence>
<dbReference type="Pfam" id="PF01545">
    <property type="entry name" value="Cation_efflux"/>
    <property type="match status" value="1"/>
</dbReference>
<dbReference type="Pfam" id="PF16916">
    <property type="entry name" value="ZT_dimer"/>
    <property type="match status" value="1"/>
</dbReference>
<dbReference type="NCBIfam" id="TIGR01297">
    <property type="entry name" value="CDF"/>
    <property type="match status" value="1"/>
</dbReference>
<reference evidence="11 12" key="1">
    <citation type="journal article" date="2011" name="J. Bacteriol.">
        <title>Genome sequence of Haloplasma contractile, an unusual contractile bacterium from a deep-sea anoxic brine lake.</title>
        <authorList>
            <person name="Antunes A."/>
            <person name="Alam I."/>
            <person name="El Dorry H."/>
            <person name="Siam R."/>
            <person name="Robertson A."/>
            <person name="Bajic V.B."/>
            <person name="Stingl U."/>
        </authorList>
    </citation>
    <scope>NUCLEOTIDE SEQUENCE [LARGE SCALE GENOMIC DNA]</scope>
    <source>
        <strain evidence="11 12">SSD-17B</strain>
    </source>
</reference>
<sequence>MGHDDRGSQANIKVAFFLNFSFAILEIIGGLWTNSMAILSDALHDLGDSFSLGSAWFLEKYSKKEPDKKFSFGYGRFSLLGALINSVILIGGSVFILTRSIPRLMNPEPINPEGMLIFAILGIIVNGMAVLRLKRGNSLNEKVVTWHLMEDILGWVVLLIASIVLMYKDIPILDPILSVFITLYVLYNVLKNLKQVFNVFLQGVPKNISIDRIEKEVQKHSNVLSVHHTHIWSLEGEKSMVSTHIVVRDDLELDKIVLMKKEVRNILKKNGARHITIELEFECEECKNKSCES</sequence>
<evidence type="ECO:0000256" key="7">
    <source>
        <dbReference type="ARBA" id="ARBA00023136"/>
    </source>
</evidence>
<dbReference type="InterPro" id="IPR050681">
    <property type="entry name" value="CDF/SLC30A"/>
</dbReference>
<feature type="transmembrane region" description="Helical" evidence="8">
    <location>
        <begin position="172"/>
        <end position="190"/>
    </location>
</feature>
<gene>
    <name evidence="11" type="primary">czcD</name>
    <name evidence="11" type="ORF">HLPCO_002642</name>
</gene>
<evidence type="ECO:0000256" key="3">
    <source>
        <dbReference type="ARBA" id="ARBA00022448"/>
    </source>
</evidence>
<dbReference type="SUPFAM" id="SSF160240">
    <property type="entry name" value="Cation efflux protein cytoplasmic domain-like"/>
    <property type="match status" value="1"/>
</dbReference>
<dbReference type="GO" id="GO:0005385">
    <property type="term" value="F:zinc ion transmembrane transporter activity"/>
    <property type="evidence" value="ECO:0007669"/>
    <property type="project" value="TreeGrafter"/>
</dbReference>
<evidence type="ECO:0000259" key="9">
    <source>
        <dbReference type="Pfam" id="PF01545"/>
    </source>
</evidence>
<keyword evidence="12" id="KW-1185">Reference proteome</keyword>
<dbReference type="FunCoup" id="F7Q117">
    <property type="interactions" value="226"/>
</dbReference>
<reference evidence="11 12" key="2">
    <citation type="journal article" date="2013" name="PLoS ONE">
        <title>INDIGO - INtegrated Data Warehouse of MIcrobial GenOmes with Examples from the Red Sea Extremophiles.</title>
        <authorList>
            <person name="Alam I."/>
            <person name="Antunes A."/>
            <person name="Kamau A.A."/>
            <person name="Ba Alawi W."/>
            <person name="Kalkatawi M."/>
            <person name="Stingl U."/>
            <person name="Bajic V.B."/>
        </authorList>
    </citation>
    <scope>NUCLEOTIDE SEQUENCE [LARGE SCALE GENOMIC DNA]</scope>
    <source>
        <strain evidence="11 12">SSD-17B</strain>
    </source>
</reference>
<evidence type="ECO:0000256" key="4">
    <source>
        <dbReference type="ARBA" id="ARBA00022692"/>
    </source>
</evidence>
<evidence type="ECO:0000259" key="10">
    <source>
        <dbReference type="Pfam" id="PF16916"/>
    </source>
</evidence>
<feature type="transmembrane region" description="Helical" evidence="8">
    <location>
        <begin position="12"/>
        <end position="32"/>
    </location>
</feature>
<keyword evidence="3" id="KW-0813">Transport</keyword>
<dbReference type="RefSeq" id="WP_008827242.1">
    <property type="nucleotide sequence ID" value="NZ_AFNU02000012.1"/>
</dbReference>
<dbReference type="InterPro" id="IPR036837">
    <property type="entry name" value="Cation_efflux_CTD_sf"/>
</dbReference>
<evidence type="ECO:0000256" key="1">
    <source>
        <dbReference type="ARBA" id="ARBA00004141"/>
    </source>
</evidence>
<name>F7Q117_9MOLU</name>
<organism evidence="11 12">
    <name type="scientific">Haloplasma contractile SSD-17B</name>
    <dbReference type="NCBI Taxonomy" id="1033810"/>
    <lineage>
        <taxon>Bacteria</taxon>
        <taxon>Bacillati</taxon>
        <taxon>Mycoplasmatota</taxon>
        <taxon>Mollicutes</taxon>
        <taxon>Haloplasmatales</taxon>
        <taxon>Haloplasmataceae</taxon>
        <taxon>Haloplasma</taxon>
    </lineage>
</organism>
<dbReference type="InterPro" id="IPR027469">
    <property type="entry name" value="Cation_efflux_TMD_sf"/>
</dbReference>
<keyword evidence="6" id="KW-0406">Ion transport</keyword>
<evidence type="ECO:0000256" key="6">
    <source>
        <dbReference type="ARBA" id="ARBA00023065"/>
    </source>
</evidence>
<dbReference type="Gene3D" id="1.20.1510.10">
    <property type="entry name" value="Cation efflux protein transmembrane domain"/>
    <property type="match status" value="1"/>
</dbReference>
<dbReference type="GO" id="GO:0005886">
    <property type="term" value="C:plasma membrane"/>
    <property type="evidence" value="ECO:0007669"/>
    <property type="project" value="TreeGrafter"/>
</dbReference>
<dbReference type="Proteomes" id="UP000005707">
    <property type="component" value="Unassembled WGS sequence"/>
</dbReference>
<dbReference type="AlphaFoldDB" id="F7Q117"/>
<dbReference type="InterPro" id="IPR058533">
    <property type="entry name" value="Cation_efflux_TM"/>
</dbReference>
<accession>F7Q117</accession>
<comment type="caution">
    <text evidence="11">The sequence shown here is derived from an EMBL/GenBank/DDBJ whole genome shotgun (WGS) entry which is preliminary data.</text>
</comment>
<comment type="subcellular location">
    <subcellularLocation>
        <location evidence="1">Membrane</location>
        <topology evidence="1">Multi-pass membrane protein</topology>
    </subcellularLocation>
</comment>
<feature type="transmembrane region" description="Helical" evidence="8">
    <location>
        <begin position="114"/>
        <end position="131"/>
    </location>
</feature>
<keyword evidence="7 8" id="KW-0472">Membrane</keyword>
<feature type="domain" description="Cation efflux protein transmembrane" evidence="9">
    <location>
        <begin position="12"/>
        <end position="198"/>
    </location>
</feature>
<evidence type="ECO:0000313" key="11">
    <source>
        <dbReference type="EMBL" id="ERJ11340.1"/>
    </source>
</evidence>
<dbReference type="SUPFAM" id="SSF161111">
    <property type="entry name" value="Cation efflux protein transmembrane domain-like"/>
    <property type="match status" value="1"/>
</dbReference>
<keyword evidence="4 8" id="KW-0812">Transmembrane</keyword>
<dbReference type="InterPro" id="IPR002524">
    <property type="entry name" value="Cation_efflux"/>
</dbReference>
<feature type="transmembrane region" description="Helical" evidence="8">
    <location>
        <begin position="143"/>
        <end position="166"/>
    </location>
</feature>
<feature type="transmembrane region" description="Helical" evidence="8">
    <location>
        <begin position="79"/>
        <end position="102"/>
    </location>
</feature>
<protein>
    <submittedName>
        <fullName evidence="11">Cation efflux system protein</fullName>
    </submittedName>
</protein>
<keyword evidence="5 8" id="KW-1133">Transmembrane helix</keyword>
<feature type="domain" description="Cation efflux protein cytoplasmic" evidence="10">
    <location>
        <begin position="205"/>
        <end position="280"/>
    </location>
</feature>
<dbReference type="EMBL" id="AFNU02000012">
    <property type="protein sequence ID" value="ERJ11340.1"/>
    <property type="molecule type" value="Genomic_DNA"/>
</dbReference>
<dbReference type="eggNOG" id="COG1230">
    <property type="taxonomic scope" value="Bacteria"/>
</dbReference>
<dbReference type="PANTHER" id="PTHR11562:SF17">
    <property type="entry name" value="RE54080P-RELATED"/>
    <property type="match status" value="1"/>
</dbReference>
<comment type="similarity">
    <text evidence="2">Belongs to the cation diffusion facilitator (CDF) transporter (TC 2.A.4) family. SLC30A subfamily.</text>
</comment>
<dbReference type="InterPro" id="IPR027470">
    <property type="entry name" value="Cation_efflux_CTD"/>
</dbReference>
<evidence type="ECO:0000313" key="12">
    <source>
        <dbReference type="Proteomes" id="UP000005707"/>
    </source>
</evidence>
<dbReference type="OrthoDB" id="9809646at2"/>
<evidence type="ECO:0000256" key="2">
    <source>
        <dbReference type="ARBA" id="ARBA00008873"/>
    </source>
</evidence>
<dbReference type="STRING" id="1033810.HLPCO_002642"/>
<dbReference type="PANTHER" id="PTHR11562">
    <property type="entry name" value="CATION EFFLUX PROTEIN/ ZINC TRANSPORTER"/>
    <property type="match status" value="1"/>
</dbReference>
<evidence type="ECO:0000256" key="5">
    <source>
        <dbReference type="ARBA" id="ARBA00022989"/>
    </source>
</evidence>
<proteinExistence type="inferred from homology"/>
<dbReference type="InParanoid" id="F7Q117"/>